<keyword evidence="3 6" id="KW-0799">Topoisomerase</keyword>
<evidence type="ECO:0000256" key="2">
    <source>
        <dbReference type="ARBA" id="ARBA00008263"/>
    </source>
</evidence>
<feature type="domain" description="Topo IIA-type catalytic" evidence="9">
    <location>
        <begin position="39"/>
        <end position="446"/>
    </location>
</feature>
<evidence type="ECO:0000313" key="11">
    <source>
        <dbReference type="Proteomes" id="UP000050454"/>
    </source>
</evidence>
<dbReference type="GO" id="GO:0006265">
    <property type="term" value="P:DNA topological change"/>
    <property type="evidence" value="ECO:0007669"/>
    <property type="project" value="UniProtKB-UniRule"/>
</dbReference>
<dbReference type="PANTHER" id="PTHR43493">
    <property type="entry name" value="DNA GYRASE/TOPOISOMERASE SUBUNIT A"/>
    <property type="match status" value="1"/>
</dbReference>
<dbReference type="Gene3D" id="1.10.268.10">
    <property type="entry name" value="Topoisomerase, domain 3"/>
    <property type="match status" value="1"/>
</dbReference>
<comment type="caution">
    <text evidence="10">The sequence shown here is derived from an EMBL/GenBank/DDBJ whole genome shotgun (WGS) entry which is preliminary data.</text>
</comment>
<organism evidence="10 11">
    <name type="scientific">Jiulongibacter sediminis</name>
    <dbReference type="NCBI Taxonomy" id="1605367"/>
    <lineage>
        <taxon>Bacteria</taxon>
        <taxon>Pseudomonadati</taxon>
        <taxon>Bacteroidota</taxon>
        <taxon>Cytophagia</taxon>
        <taxon>Cytophagales</taxon>
        <taxon>Leadbetterellaceae</taxon>
        <taxon>Jiulongibacter</taxon>
    </lineage>
</organism>
<dbReference type="NCBIfam" id="NF007209">
    <property type="entry name" value="PRK09631.1"/>
    <property type="match status" value="1"/>
</dbReference>
<dbReference type="PROSITE" id="PS52040">
    <property type="entry name" value="TOPO_IIA"/>
    <property type="match status" value="1"/>
</dbReference>
<dbReference type="InterPro" id="IPR050220">
    <property type="entry name" value="Type_II_DNA_Topoisomerases"/>
</dbReference>
<dbReference type="PANTHER" id="PTHR43493:SF5">
    <property type="entry name" value="DNA GYRASE SUBUNIT A, CHLOROPLASTIC_MITOCHONDRIAL"/>
    <property type="match status" value="1"/>
</dbReference>
<dbReference type="InterPro" id="IPR013757">
    <property type="entry name" value="Topo_IIA_A_a_sf"/>
</dbReference>
<keyword evidence="7" id="KW-0175">Coiled coil</keyword>
<evidence type="ECO:0000256" key="3">
    <source>
        <dbReference type="ARBA" id="ARBA00023029"/>
    </source>
</evidence>
<dbReference type="STRING" id="1605367.AFM12_14830"/>
<dbReference type="Gene3D" id="3.30.1360.40">
    <property type="match status" value="1"/>
</dbReference>
<accession>A0A0P7C5I7</accession>
<feature type="compositionally biased region" description="Acidic residues" evidence="8">
    <location>
        <begin position="833"/>
        <end position="850"/>
    </location>
</feature>
<evidence type="ECO:0000256" key="8">
    <source>
        <dbReference type="SAM" id="MobiDB-lite"/>
    </source>
</evidence>
<dbReference type="OrthoDB" id="9806486at2"/>
<feature type="region of interest" description="Disordered" evidence="8">
    <location>
        <begin position="828"/>
        <end position="915"/>
    </location>
</feature>
<reference evidence="10 11" key="1">
    <citation type="submission" date="2015-07" db="EMBL/GenBank/DDBJ databases">
        <title>The draft genome sequence of Leadbetterella sp. JN14-9.</title>
        <authorList>
            <person name="Liu Y."/>
            <person name="Du J."/>
            <person name="Shao Z."/>
        </authorList>
    </citation>
    <scope>NUCLEOTIDE SEQUENCE [LARGE SCALE GENOMIC DNA]</scope>
    <source>
        <strain evidence="10 11">JN14-9</strain>
    </source>
</reference>
<feature type="compositionally biased region" description="Basic and acidic residues" evidence="8">
    <location>
        <begin position="890"/>
        <end position="908"/>
    </location>
</feature>
<feature type="active site" description="O-(5'-phospho-DNA)-tyrosine intermediate" evidence="6">
    <location>
        <position position="120"/>
    </location>
</feature>
<evidence type="ECO:0000256" key="7">
    <source>
        <dbReference type="SAM" id="Coils"/>
    </source>
</evidence>
<dbReference type="AlphaFoldDB" id="A0A0P7C5I7"/>
<name>A0A0P7C5I7_9BACT</name>
<dbReference type="InterPro" id="IPR002205">
    <property type="entry name" value="Topo_IIA_dom_A"/>
</dbReference>
<gene>
    <name evidence="10" type="ORF">AFM12_14830</name>
</gene>
<dbReference type="GO" id="GO:0003677">
    <property type="term" value="F:DNA binding"/>
    <property type="evidence" value="ECO:0007669"/>
    <property type="project" value="UniProtKB-UniRule"/>
</dbReference>
<dbReference type="Pfam" id="PF00521">
    <property type="entry name" value="DNA_topoisoIV"/>
    <property type="match status" value="1"/>
</dbReference>
<evidence type="ECO:0000256" key="6">
    <source>
        <dbReference type="PROSITE-ProRule" id="PRU01384"/>
    </source>
</evidence>
<evidence type="ECO:0000313" key="10">
    <source>
        <dbReference type="EMBL" id="KPM47425.1"/>
    </source>
</evidence>
<dbReference type="InterPro" id="IPR013760">
    <property type="entry name" value="Topo_IIA-like_dom_sf"/>
</dbReference>
<evidence type="ECO:0000259" key="9">
    <source>
        <dbReference type="PROSITE" id="PS52040"/>
    </source>
</evidence>
<dbReference type="GO" id="GO:0005737">
    <property type="term" value="C:cytoplasm"/>
    <property type="evidence" value="ECO:0007669"/>
    <property type="project" value="TreeGrafter"/>
</dbReference>
<dbReference type="InterPro" id="IPR013758">
    <property type="entry name" value="Topo_IIA_A/C_ab"/>
</dbReference>
<dbReference type="NCBIfam" id="NF009397">
    <property type="entry name" value="PRK12758.1"/>
    <property type="match status" value="1"/>
</dbReference>
<comment type="similarity">
    <text evidence="2">Belongs to the type II topoisomerase GyrA/ParC subunit family.</text>
</comment>
<dbReference type="GO" id="GO:0009330">
    <property type="term" value="C:DNA topoisomerase type II (double strand cut, ATP-hydrolyzing) complex"/>
    <property type="evidence" value="ECO:0007669"/>
    <property type="project" value="TreeGrafter"/>
</dbReference>
<proteinExistence type="inferred from homology"/>
<evidence type="ECO:0000256" key="5">
    <source>
        <dbReference type="ARBA" id="ARBA00023235"/>
    </source>
</evidence>
<dbReference type="Proteomes" id="UP000050454">
    <property type="component" value="Unassembled WGS sequence"/>
</dbReference>
<dbReference type="GO" id="GO:0005524">
    <property type="term" value="F:ATP binding"/>
    <property type="evidence" value="ECO:0007669"/>
    <property type="project" value="InterPro"/>
</dbReference>
<keyword evidence="4 6" id="KW-0238">DNA-binding</keyword>
<sequence length="915" mass="104317">MSEKKNQAYDPTQQDEVLDDMFEDYFLEYASYVILERAVPASEDGLKPVQRRLMHALKEMDDGRFNKVANVIGATMQYHPHGDASIGDAMVTIGQKELLLDIQGNWGDVRTGDSAAAPRYIEVRLSKFANEVLFNEDTTEWQMSYDGRKREPVTLPSKFPLLLEMGVEGIAVGLSTKMMPHNFIEICEACIKHLKGNRFTLYPDFMTGGIMDVSNYNDGARGGKIKVRAKISEVDKKTLRISEIPYGTTTGGLIDSIIKANDRGKIKIKKVEDNTAKDVEILVHLGTNTSPDITIDALYAFTYCEVSVSPNAVVIRDDKPHFVSVSDILKDSTEQTKHLLKRELEIKKFELMEKLLYSSLEKIFIENRIYRDIEECETFEAVIETIDKGLEPFKKDFYREIGREDILRLTEIRIKRISKYDSFKADELMKKLEENLKEVNHNLENLTDYAIAFFERLKEKYGPGRERKTEILEFEEVSATVVAANNQKLYVDRANGFVGYGIKKDEYIMDCSDIDDIIVFRKDGTYSVSKIQEKNFVGKDILHCSVFRKNDERRIYNVIYLDGKSGKTYAKRFNVTSITRDKEYTVTKGTPKSKLLYFSDNENGEAEIVTISLTAASTAKKKQFDYDFSELLIKGRSAQGNVVTKYPVRKVALKSAGKSTLGGVDIWYTPALGRLNRDEHGDYLGNFEAEDKVLVIYKTGEYELTNFELTNHYEARQVMYITKYEEEGIISAIYYDGDSRIFYVKRFVIETSTMDKRFAFLTDHHRTELLGISYDALPRAELKVKKDRKSAVQKKEFDIAELVGVKGWKALGNKLPFMKVSGVKWLEPGIPETSEDEEDDEDIDPNDDDPQNVNEVTDTSEDIGAEDEENESDAETEEEVKSPVQAPPKTEAKKTETEKPKKEDKGSDKSQLGLF</sequence>
<dbReference type="PATRIC" id="fig|1605367.3.peg.382"/>
<dbReference type="GO" id="GO:0003918">
    <property type="term" value="F:DNA topoisomerase type II (double strand cut, ATP-hydrolyzing) activity"/>
    <property type="evidence" value="ECO:0007669"/>
    <property type="project" value="UniProtKB-EC"/>
</dbReference>
<dbReference type="RefSeq" id="WP_082391366.1">
    <property type="nucleotide sequence ID" value="NZ_JXSZ01000011.1"/>
</dbReference>
<dbReference type="SMART" id="SM00434">
    <property type="entry name" value="TOP4c"/>
    <property type="match status" value="1"/>
</dbReference>
<evidence type="ECO:0000256" key="4">
    <source>
        <dbReference type="ARBA" id="ARBA00023125"/>
    </source>
</evidence>
<keyword evidence="11" id="KW-1185">Reference proteome</keyword>
<feature type="coiled-coil region" evidence="7">
    <location>
        <begin position="422"/>
        <end position="449"/>
    </location>
</feature>
<dbReference type="Gene3D" id="3.90.199.10">
    <property type="entry name" value="Topoisomerase II, domain 5"/>
    <property type="match status" value="1"/>
</dbReference>
<evidence type="ECO:0000256" key="1">
    <source>
        <dbReference type="ARBA" id="ARBA00000185"/>
    </source>
</evidence>
<feature type="compositionally biased region" description="Acidic residues" evidence="8">
    <location>
        <begin position="858"/>
        <end position="878"/>
    </location>
</feature>
<comment type="catalytic activity">
    <reaction evidence="1 6">
        <text>ATP-dependent breakage, passage and rejoining of double-stranded DNA.</text>
        <dbReference type="EC" id="5.6.2.2"/>
    </reaction>
</comment>
<keyword evidence="5 6" id="KW-0413">Isomerase</keyword>
<dbReference type="EMBL" id="LGTQ01000011">
    <property type="protein sequence ID" value="KPM47425.1"/>
    <property type="molecule type" value="Genomic_DNA"/>
</dbReference>
<dbReference type="SUPFAM" id="SSF56719">
    <property type="entry name" value="Type II DNA topoisomerase"/>
    <property type="match status" value="1"/>
</dbReference>
<protein>
    <submittedName>
        <fullName evidence="10">DNA topoisomerase IV subunit A</fullName>
    </submittedName>
</protein>